<gene>
    <name evidence="3" type="ORF">H4C44_06415</name>
</gene>
<name>A0A7W2PS50_9PSED</name>
<reference evidence="3 4" key="1">
    <citation type="submission" date="2020-07" db="EMBL/GenBank/DDBJ databases">
        <title>Diversity of carbapenemase encoding genes among Pseudomonas putida group clinical isolates in a tertiary Brazilian hospital.</title>
        <authorList>
            <person name="Alberto-Lei F."/>
            <person name="Nodari C.S."/>
            <person name="Streling A.P."/>
            <person name="Paulino J.T."/>
            <person name="Bessa-Neto F.O."/>
            <person name="Cayo R."/>
            <person name="Gales A.C."/>
        </authorList>
    </citation>
    <scope>NUCLEOTIDE SEQUENCE [LARGE SCALE GENOMIC DNA]</scope>
    <source>
        <strain evidence="3 4">14535</strain>
    </source>
</reference>
<dbReference type="InterPro" id="IPR001387">
    <property type="entry name" value="Cro/C1-type_HTH"/>
</dbReference>
<organism evidence="3 4">
    <name type="scientific">Pseudomonas juntendi</name>
    <dbReference type="NCBI Taxonomy" id="2666183"/>
    <lineage>
        <taxon>Bacteria</taxon>
        <taxon>Pseudomonadati</taxon>
        <taxon>Pseudomonadota</taxon>
        <taxon>Gammaproteobacteria</taxon>
        <taxon>Pseudomonadales</taxon>
        <taxon>Pseudomonadaceae</taxon>
        <taxon>Pseudomonas</taxon>
    </lineage>
</organism>
<evidence type="ECO:0000256" key="1">
    <source>
        <dbReference type="SAM" id="MobiDB-lite"/>
    </source>
</evidence>
<accession>A0A7W2PS50</accession>
<protein>
    <submittedName>
        <fullName evidence="3">Helix-turn-helix domain-containing protein</fullName>
    </submittedName>
</protein>
<evidence type="ECO:0000313" key="3">
    <source>
        <dbReference type="EMBL" id="MBA6058804.1"/>
    </source>
</evidence>
<evidence type="ECO:0000313" key="4">
    <source>
        <dbReference type="Proteomes" id="UP000556620"/>
    </source>
</evidence>
<dbReference type="EMBL" id="JACGCU010000007">
    <property type="protein sequence ID" value="MBA6058804.1"/>
    <property type="molecule type" value="Genomic_DNA"/>
</dbReference>
<sequence length="138" mass="14763">MPLKSSFATVLRALRSKRNITQRGFADTTSRTYLSKLESGKSSITLDKLEQLSDRLELSPLALLTLTVSEDTGVPTTTLISKLSDEIRALTSDGGLPELSALSPPPESIGHTVVARRRPGRPGHPVNAIGSGQAELPF</sequence>
<feature type="domain" description="HTH cro/C1-type" evidence="2">
    <location>
        <begin position="11"/>
        <end position="63"/>
    </location>
</feature>
<dbReference type="GeneID" id="83680047"/>
<comment type="caution">
    <text evidence="3">The sequence shown here is derived from an EMBL/GenBank/DDBJ whole genome shotgun (WGS) entry which is preliminary data.</text>
</comment>
<dbReference type="SMART" id="SM00530">
    <property type="entry name" value="HTH_XRE"/>
    <property type="match status" value="1"/>
</dbReference>
<proteinExistence type="predicted"/>
<dbReference type="Proteomes" id="UP000556620">
    <property type="component" value="Unassembled WGS sequence"/>
</dbReference>
<dbReference type="Gene3D" id="1.10.260.40">
    <property type="entry name" value="lambda repressor-like DNA-binding domains"/>
    <property type="match status" value="1"/>
</dbReference>
<feature type="region of interest" description="Disordered" evidence="1">
    <location>
        <begin position="117"/>
        <end position="138"/>
    </location>
</feature>
<dbReference type="InterPro" id="IPR010982">
    <property type="entry name" value="Lambda_DNA-bd_dom_sf"/>
</dbReference>
<evidence type="ECO:0000259" key="2">
    <source>
        <dbReference type="PROSITE" id="PS50943"/>
    </source>
</evidence>
<dbReference type="AlphaFoldDB" id="A0A7W2PS50"/>
<dbReference type="CDD" id="cd00093">
    <property type="entry name" value="HTH_XRE"/>
    <property type="match status" value="1"/>
</dbReference>
<dbReference type="GO" id="GO:0003677">
    <property type="term" value="F:DNA binding"/>
    <property type="evidence" value="ECO:0007669"/>
    <property type="project" value="InterPro"/>
</dbReference>
<dbReference type="RefSeq" id="WP_181097987.1">
    <property type="nucleotide sequence ID" value="NZ_JACGCU010000007.1"/>
</dbReference>
<dbReference type="SUPFAM" id="SSF47413">
    <property type="entry name" value="lambda repressor-like DNA-binding domains"/>
    <property type="match status" value="1"/>
</dbReference>
<dbReference type="Pfam" id="PF01381">
    <property type="entry name" value="HTH_3"/>
    <property type="match status" value="1"/>
</dbReference>
<dbReference type="PROSITE" id="PS50943">
    <property type="entry name" value="HTH_CROC1"/>
    <property type="match status" value="1"/>
</dbReference>